<dbReference type="Proteomes" id="UP001063350">
    <property type="component" value="Chromosome"/>
</dbReference>
<name>A0A915U3C9_9BACT</name>
<sequence>MERIVHSSHDGNHPTVVADQDSIRILRFGTGARQSCVNTMEPHQLVLEYTRWMMTGLLLTPSPSRFMVLGLGGGAIVHYLLHRYPGCQITAVERSLQVIDLARSWFLLPDDPALTIVHGDADAHIARDDTLYDMIFVDIFEPNHMSPLLYEPEFYSRVRARLAPDGVMAVNLWNGEKKPFLKARNAVRSGCGDQVLELPVRKRSNLILLGFEDTVPRQRIRRARKRVVELEERLGLPVGKYLKKLRRTNRSLLRNLLCPL</sequence>
<organism evidence="6 7">
    <name type="scientific">Desulfolithobacter dissulfuricans</name>
    <dbReference type="NCBI Taxonomy" id="2795293"/>
    <lineage>
        <taxon>Bacteria</taxon>
        <taxon>Pseudomonadati</taxon>
        <taxon>Thermodesulfobacteriota</taxon>
        <taxon>Desulfobulbia</taxon>
        <taxon>Desulfobulbales</taxon>
        <taxon>Desulfobulbaceae</taxon>
        <taxon>Desulfolithobacter</taxon>
    </lineage>
</organism>
<keyword evidence="3 4" id="KW-0620">Polyamine biosynthesis</keyword>
<dbReference type="EMBL" id="AP024233">
    <property type="protein sequence ID" value="BCO10539.1"/>
    <property type="molecule type" value="Genomic_DNA"/>
</dbReference>
<dbReference type="NCBIfam" id="NF037959">
    <property type="entry name" value="MFS_SpdSyn"/>
    <property type="match status" value="1"/>
</dbReference>
<dbReference type="AlphaFoldDB" id="A0A915U3C9"/>
<evidence type="ECO:0000313" key="6">
    <source>
        <dbReference type="EMBL" id="BCO10539.1"/>
    </source>
</evidence>
<evidence type="ECO:0000313" key="7">
    <source>
        <dbReference type="Proteomes" id="UP001063350"/>
    </source>
</evidence>
<dbReference type="Pfam" id="PF01564">
    <property type="entry name" value="Spermine_synth"/>
    <property type="match status" value="1"/>
</dbReference>
<keyword evidence="7" id="KW-1185">Reference proteome</keyword>
<evidence type="ECO:0000256" key="4">
    <source>
        <dbReference type="PROSITE-ProRule" id="PRU00354"/>
    </source>
</evidence>
<keyword evidence="2 4" id="KW-0808">Transferase</keyword>
<dbReference type="CDD" id="cd02440">
    <property type="entry name" value="AdoMet_MTases"/>
    <property type="match status" value="1"/>
</dbReference>
<protein>
    <recommendedName>
        <fullName evidence="5">PABS domain-containing protein</fullName>
    </recommendedName>
</protein>
<feature type="domain" description="PABS" evidence="5">
    <location>
        <begin position="1"/>
        <end position="171"/>
    </location>
</feature>
<dbReference type="PANTHER" id="PTHR43317:SF1">
    <property type="entry name" value="THERMOSPERMINE SYNTHASE ACAULIS5"/>
    <property type="match status" value="1"/>
</dbReference>
<evidence type="ECO:0000256" key="1">
    <source>
        <dbReference type="ARBA" id="ARBA00007867"/>
    </source>
</evidence>
<comment type="similarity">
    <text evidence="1">Belongs to the spermidine/spermine synthase family.</text>
</comment>
<dbReference type="KEGG" id="ddu:GF1_29150"/>
<dbReference type="SUPFAM" id="SSF53335">
    <property type="entry name" value="S-adenosyl-L-methionine-dependent methyltransferases"/>
    <property type="match status" value="1"/>
</dbReference>
<dbReference type="Gene3D" id="3.40.50.150">
    <property type="entry name" value="Vaccinia Virus protein VP39"/>
    <property type="match status" value="1"/>
</dbReference>
<dbReference type="PROSITE" id="PS51006">
    <property type="entry name" value="PABS_2"/>
    <property type="match status" value="1"/>
</dbReference>
<dbReference type="GO" id="GO:0006596">
    <property type="term" value="P:polyamine biosynthetic process"/>
    <property type="evidence" value="ECO:0007669"/>
    <property type="project" value="UniProtKB-UniRule"/>
</dbReference>
<evidence type="ECO:0000256" key="3">
    <source>
        <dbReference type="ARBA" id="ARBA00023115"/>
    </source>
</evidence>
<proteinExistence type="inferred from homology"/>
<gene>
    <name evidence="6" type="ORF">GF1_29150</name>
</gene>
<feature type="active site" description="Proton acceptor" evidence="4">
    <location>
        <position position="138"/>
    </location>
</feature>
<accession>A0A915U3C9</accession>
<dbReference type="RefSeq" id="WP_267927264.1">
    <property type="nucleotide sequence ID" value="NZ_AP024233.1"/>
</dbReference>
<reference evidence="6" key="1">
    <citation type="submission" date="2020-12" db="EMBL/GenBank/DDBJ databases">
        <title>Desulfobium dissulfuricans gen. nov., sp. nov., a novel mesophilic, sulfate-reducing bacterium isolated from a deep-sea hydrothermal vent.</title>
        <authorList>
            <person name="Hashimoto Y."/>
            <person name="Tame A."/>
            <person name="Sawayama S."/>
            <person name="Miyazaki J."/>
            <person name="Takai K."/>
            <person name="Nakagawa S."/>
        </authorList>
    </citation>
    <scope>NUCLEOTIDE SEQUENCE</scope>
    <source>
        <strain evidence="6">GF1</strain>
    </source>
</reference>
<dbReference type="PANTHER" id="PTHR43317">
    <property type="entry name" value="THERMOSPERMINE SYNTHASE ACAULIS5"/>
    <property type="match status" value="1"/>
</dbReference>
<evidence type="ECO:0000256" key="2">
    <source>
        <dbReference type="ARBA" id="ARBA00022679"/>
    </source>
</evidence>
<dbReference type="InterPro" id="IPR029063">
    <property type="entry name" value="SAM-dependent_MTases_sf"/>
</dbReference>
<dbReference type="InterPro" id="IPR030374">
    <property type="entry name" value="PABS"/>
</dbReference>
<dbReference type="GO" id="GO:0016740">
    <property type="term" value="F:transferase activity"/>
    <property type="evidence" value="ECO:0007669"/>
    <property type="project" value="UniProtKB-UniRule"/>
</dbReference>
<evidence type="ECO:0000259" key="5">
    <source>
        <dbReference type="PROSITE" id="PS51006"/>
    </source>
</evidence>